<accession>A0A0D1ACD9</accession>
<keyword evidence="3" id="KW-1185">Reference proteome</keyword>
<reference evidence="2 3" key="1">
    <citation type="submission" date="2013-08" db="EMBL/GenBank/DDBJ databases">
        <title>Lactobacillus wasatchii sp. WDC04, a late gas producing bacteria isolated from aged chedder cheese.</title>
        <authorList>
            <person name="Oberg C.J."/>
            <person name="Culumber M."/>
            <person name="McMahon D.J."/>
            <person name="Broadbent J.R."/>
            <person name="Oberg T.S."/>
            <person name="Ortaki F."/>
        </authorList>
    </citation>
    <scope>NUCLEOTIDE SEQUENCE [LARGE SCALE GENOMIC DNA]</scope>
    <source>
        <strain evidence="2 3">WDC04</strain>
    </source>
</reference>
<evidence type="ECO:0000256" key="1">
    <source>
        <dbReference type="SAM" id="Phobius"/>
    </source>
</evidence>
<evidence type="ECO:0000313" key="3">
    <source>
        <dbReference type="Proteomes" id="UP000032279"/>
    </source>
</evidence>
<organism evidence="2 3">
    <name type="scientific">Paucilactobacillus wasatchensis</name>
    <dbReference type="NCBI Taxonomy" id="1335616"/>
    <lineage>
        <taxon>Bacteria</taxon>
        <taxon>Bacillati</taxon>
        <taxon>Bacillota</taxon>
        <taxon>Bacilli</taxon>
        <taxon>Lactobacillales</taxon>
        <taxon>Lactobacillaceae</taxon>
        <taxon>Paucilactobacillus</taxon>
    </lineage>
</organism>
<feature type="transmembrane region" description="Helical" evidence="1">
    <location>
        <begin position="293"/>
        <end position="313"/>
    </location>
</feature>
<feature type="transmembrane region" description="Helical" evidence="1">
    <location>
        <begin position="143"/>
        <end position="167"/>
    </location>
</feature>
<dbReference type="STRING" id="1335616.WDC_0078"/>
<proteinExistence type="predicted"/>
<feature type="transmembrane region" description="Helical" evidence="1">
    <location>
        <begin position="352"/>
        <end position="373"/>
    </location>
</feature>
<dbReference type="Proteomes" id="UP000032279">
    <property type="component" value="Unassembled WGS sequence"/>
</dbReference>
<evidence type="ECO:0000313" key="2">
    <source>
        <dbReference type="EMBL" id="KIS04341.1"/>
    </source>
</evidence>
<dbReference type="OrthoDB" id="2162143at2"/>
<gene>
    <name evidence="2" type="ORF">WDC_0078</name>
</gene>
<comment type="caution">
    <text evidence="2">The sequence shown here is derived from an EMBL/GenBank/DDBJ whole genome shotgun (WGS) entry which is preliminary data.</text>
</comment>
<name>A0A0D1ACD9_9LACO</name>
<feature type="transmembrane region" description="Helical" evidence="1">
    <location>
        <begin position="79"/>
        <end position="96"/>
    </location>
</feature>
<protein>
    <submittedName>
        <fullName evidence="2">Uncharacterized protein</fullName>
    </submittedName>
</protein>
<dbReference type="EMBL" id="AWTT01000001">
    <property type="protein sequence ID" value="KIS04341.1"/>
    <property type="molecule type" value="Genomic_DNA"/>
</dbReference>
<feature type="transmembrane region" description="Helical" evidence="1">
    <location>
        <begin position="179"/>
        <end position="198"/>
    </location>
</feature>
<dbReference type="AlphaFoldDB" id="A0A0D1ACD9"/>
<feature type="transmembrane region" description="Helical" evidence="1">
    <location>
        <begin position="319"/>
        <end position="340"/>
    </location>
</feature>
<keyword evidence="1" id="KW-0472">Membrane</keyword>
<dbReference type="PATRIC" id="fig|1335616.4.peg.78"/>
<feature type="transmembrane region" description="Helical" evidence="1">
    <location>
        <begin position="103"/>
        <end position="123"/>
    </location>
</feature>
<feature type="transmembrane region" description="Helical" evidence="1">
    <location>
        <begin position="204"/>
        <end position="220"/>
    </location>
</feature>
<feature type="transmembrane region" description="Helical" evidence="1">
    <location>
        <begin position="16"/>
        <end position="35"/>
    </location>
</feature>
<keyword evidence="1" id="KW-0812">Transmembrane</keyword>
<sequence>MHEDVYLKRNTPTYTYLYMFIIFEYFLISLFIYLYSVKVGELGASVSGLPGGNDSQLYWTQIVNNFKIFKTSNMQNVTSTSYTPIMSIIVSVIGILDPLVVRIVNLFVFYALLFQVSSLLSFLSDKMGLSYQSNRSARNYLGAVFILYPALIFSVCFGIGRDIWIYLAFISVMKYSCKWLSYKHLIDAIFILAWWIFLFSLRKYQAISVLLAGIIFLIFRRISFKSFLWLMLSSIFILFFWFTFFKSVELPVVNMSLMDALQFQSGYRTEFGTVVLVNYGSSDFMGAYSTTNFPLFIIQYIYSFVCNMLSPLIWQFKSLQLIVVGITEGFLIQFCIFMLMKKRELLKKIIKSNPCFFFLLIQAIFWNVVIAFSNKNIGTGIRLRIPEFIIFIVVYIIVKFKEKEDKNEG</sequence>
<feature type="transmembrane region" description="Helical" evidence="1">
    <location>
        <begin position="227"/>
        <end position="245"/>
    </location>
</feature>
<keyword evidence="1" id="KW-1133">Transmembrane helix</keyword>
<feature type="transmembrane region" description="Helical" evidence="1">
    <location>
        <begin position="379"/>
        <end position="398"/>
    </location>
</feature>
<dbReference type="RefSeq" id="WP_044009822.1">
    <property type="nucleotide sequence ID" value="NZ_AWTT01000001.1"/>
</dbReference>